<name>A0AC60Q2S6_IXOPE</name>
<protein>
    <submittedName>
        <fullName evidence="1">Uncharacterized protein</fullName>
    </submittedName>
</protein>
<accession>A0AC60Q2S6</accession>
<reference evidence="1 2" key="1">
    <citation type="journal article" date="2020" name="Cell">
        <title>Large-Scale Comparative Analyses of Tick Genomes Elucidate Their Genetic Diversity and Vector Capacities.</title>
        <authorList>
            <consortium name="Tick Genome and Microbiome Consortium (TIGMIC)"/>
            <person name="Jia N."/>
            <person name="Wang J."/>
            <person name="Shi W."/>
            <person name="Du L."/>
            <person name="Sun Y."/>
            <person name="Zhan W."/>
            <person name="Jiang J.F."/>
            <person name="Wang Q."/>
            <person name="Zhang B."/>
            <person name="Ji P."/>
            <person name="Bell-Sakyi L."/>
            <person name="Cui X.M."/>
            <person name="Yuan T.T."/>
            <person name="Jiang B.G."/>
            <person name="Yang W.F."/>
            <person name="Lam T.T."/>
            <person name="Chang Q.C."/>
            <person name="Ding S.J."/>
            <person name="Wang X.J."/>
            <person name="Zhu J.G."/>
            <person name="Ruan X.D."/>
            <person name="Zhao L."/>
            <person name="Wei J.T."/>
            <person name="Ye R.Z."/>
            <person name="Que T.C."/>
            <person name="Du C.H."/>
            <person name="Zhou Y.H."/>
            <person name="Cheng J.X."/>
            <person name="Dai P.F."/>
            <person name="Guo W.B."/>
            <person name="Han X.H."/>
            <person name="Huang E.J."/>
            <person name="Li L.F."/>
            <person name="Wei W."/>
            <person name="Gao Y.C."/>
            <person name="Liu J.Z."/>
            <person name="Shao H.Z."/>
            <person name="Wang X."/>
            <person name="Wang C.C."/>
            <person name="Yang T.C."/>
            <person name="Huo Q.B."/>
            <person name="Li W."/>
            <person name="Chen H.Y."/>
            <person name="Chen S.E."/>
            <person name="Zhou L.G."/>
            <person name="Ni X.B."/>
            <person name="Tian J.H."/>
            <person name="Sheng Y."/>
            <person name="Liu T."/>
            <person name="Pan Y.S."/>
            <person name="Xia L.Y."/>
            <person name="Li J."/>
            <person name="Zhao F."/>
            <person name="Cao W.C."/>
        </authorList>
    </citation>
    <scope>NUCLEOTIDE SEQUENCE [LARGE SCALE GENOMIC DNA]</scope>
    <source>
        <strain evidence="1">Iper-2018</strain>
    </source>
</reference>
<dbReference type="EMBL" id="JABSTQ010009655">
    <property type="protein sequence ID" value="KAG0427088.1"/>
    <property type="molecule type" value="Genomic_DNA"/>
</dbReference>
<gene>
    <name evidence="1" type="ORF">HPB47_025849</name>
</gene>
<evidence type="ECO:0000313" key="1">
    <source>
        <dbReference type="EMBL" id="KAG0427088.1"/>
    </source>
</evidence>
<comment type="caution">
    <text evidence="1">The sequence shown here is derived from an EMBL/GenBank/DDBJ whole genome shotgun (WGS) entry which is preliminary data.</text>
</comment>
<organism evidence="1 2">
    <name type="scientific">Ixodes persulcatus</name>
    <name type="common">Taiga tick</name>
    <dbReference type="NCBI Taxonomy" id="34615"/>
    <lineage>
        <taxon>Eukaryota</taxon>
        <taxon>Metazoa</taxon>
        <taxon>Ecdysozoa</taxon>
        <taxon>Arthropoda</taxon>
        <taxon>Chelicerata</taxon>
        <taxon>Arachnida</taxon>
        <taxon>Acari</taxon>
        <taxon>Parasitiformes</taxon>
        <taxon>Ixodida</taxon>
        <taxon>Ixodoidea</taxon>
        <taxon>Ixodidae</taxon>
        <taxon>Ixodinae</taxon>
        <taxon>Ixodes</taxon>
    </lineage>
</organism>
<sequence length="119" mass="12691">MAASGCQPLEFSMAAAMSLVFRRGFLIRNVVSLHPQDQGTERTGRIFAGLAAVGDIHARNAQPNRCKFKSILENLSLDVVLETNGTASKAPALLECARKGYKSELLALGHIPAAQALVT</sequence>
<evidence type="ECO:0000313" key="2">
    <source>
        <dbReference type="Proteomes" id="UP000805193"/>
    </source>
</evidence>
<dbReference type="Proteomes" id="UP000805193">
    <property type="component" value="Unassembled WGS sequence"/>
</dbReference>
<keyword evidence="2" id="KW-1185">Reference proteome</keyword>
<proteinExistence type="predicted"/>